<dbReference type="Gene3D" id="3.30.70.920">
    <property type="match status" value="1"/>
</dbReference>
<dbReference type="Pfam" id="PF13412">
    <property type="entry name" value="HTH_24"/>
    <property type="match status" value="1"/>
</dbReference>
<dbReference type="InterPro" id="IPR036390">
    <property type="entry name" value="WH_DNA-bd_sf"/>
</dbReference>
<accession>A0A7L5BW75</accession>
<keyword evidence="6" id="KW-1185">Reference proteome</keyword>
<dbReference type="GO" id="GO:0043200">
    <property type="term" value="P:response to amino acid"/>
    <property type="evidence" value="ECO:0007669"/>
    <property type="project" value="TreeGrafter"/>
</dbReference>
<evidence type="ECO:0000313" key="5">
    <source>
        <dbReference type="EMBL" id="QIE55098.1"/>
    </source>
</evidence>
<dbReference type="GO" id="GO:0043565">
    <property type="term" value="F:sequence-specific DNA binding"/>
    <property type="evidence" value="ECO:0007669"/>
    <property type="project" value="InterPro"/>
</dbReference>
<dbReference type="InterPro" id="IPR011008">
    <property type="entry name" value="Dimeric_a/b-barrel"/>
</dbReference>
<gene>
    <name evidence="5" type="ORF">G5B40_06295</name>
</gene>
<reference evidence="5 6" key="1">
    <citation type="submission" date="2020-02" db="EMBL/GenBank/DDBJ databases">
        <title>complete genome sequence of Rhodobacteraceae bacterium.</title>
        <authorList>
            <person name="Park J."/>
            <person name="Kim Y.-S."/>
            <person name="Kim K.-H."/>
        </authorList>
    </citation>
    <scope>NUCLEOTIDE SEQUENCE [LARGE SCALE GENOMIC DNA]</scope>
    <source>
        <strain evidence="5 6">RR4-56</strain>
    </source>
</reference>
<proteinExistence type="predicted"/>
<dbReference type="PRINTS" id="PR00033">
    <property type="entry name" value="HTHASNC"/>
</dbReference>
<name>A0A7L5BW75_9RHOB</name>
<dbReference type="InterPro" id="IPR000485">
    <property type="entry name" value="AsnC-type_HTH_dom"/>
</dbReference>
<dbReference type="AlphaFoldDB" id="A0A7L5BW75"/>
<sequence length="164" mass="18871">MPVQLDDLDLRLLRELQRSNQLPVSELADRVHSSPATCIRRVKRMREEGVIVADVSIIDPAMFGKSMTVIVEVTIERERPELIDLFKRSVLKNERILHCYYVTGDADFVLLVHVADMEEYDAIITDLFHDNTNIKQFKSLIAIRKIKSSTHYPVTRYTGAESAR</sequence>
<dbReference type="PROSITE" id="PS50956">
    <property type="entry name" value="HTH_ASNC_2"/>
    <property type="match status" value="1"/>
</dbReference>
<feature type="domain" description="HTH asnC-type" evidence="4">
    <location>
        <begin position="5"/>
        <end position="66"/>
    </location>
</feature>
<dbReference type="InterPro" id="IPR019888">
    <property type="entry name" value="Tscrpt_reg_AsnC-like"/>
</dbReference>
<keyword evidence="2" id="KW-0238">DNA-binding</keyword>
<dbReference type="SUPFAM" id="SSF46785">
    <property type="entry name" value="Winged helix' DNA-binding domain"/>
    <property type="match status" value="1"/>
</dbReference>
<protein>
    <submittedName>
        <fullName evidence="5">Lrp/AsnC family transcriptional regulator</fullName>
    </submittedName>
</protein>
<dbReference type="Proteomes" id="UP000503336">
    <property type="component" value="Chromosome"/>
</dbReference>
<dbReference type="Gene3D" id="1.10.10.10">
    <property type="entry name" value="Winged helix-like DNA-binding domain superfamily/Winged helix DNA-binding domain"/>
    <property type="match status" value="1"/>
</dbReference>
<dbReference type="RefSeq" id="WP_165096435.1">
    <property type="nucleotide sequence ID" value="NZ_CP049056.1"/>
</dbReference>
<organism evidence="5 6">
    <name type="scientific">Pikeienuella piscinae</name>
    <dbReference type="NCBI Taxonomy" id="2748098"/>
    <lineage>
        <taxon>Bacteria</taxon>
        <taxon>Pseudomonadati</taxon>
        <taxon>Pseudomonadota</taxon>
        <taxon>Alphaproteobacteria</taxon>
        <taxon>Rhodobacterales</taxon>
        <taxon>Paracoccaceae</taxon>
        <taxon>Pikeienuella</taxon>
    </lineage>
</organism>
<dbReference type="GO" id="GO:0005829">
    <property type="term" value="C:cytosol"/>
    <property type="evidence" value="ECO:0007669"/>
    <property type="project" value="TreeGrafter"/>
</dbReference>
<evidence type="ECO:0000256" key="2">
    <source>
        <dbReference type="ARBA" id="ARBA00023125"/>
    </source>
</evidence>
<evidence type="ECO:0000259" key="4">
    <source>
        <dbReference type="PROSITE" id="PS50956"/>
    </source>
</evidence>
<keyword evidence="1" id="KW-0805">Transcription regulation</keyword>
<dbReference type="PANTHER" id="PTHR30154:SF34">
    <property type="entry name" value="TRANSCRIPTIONAL REGULATOR AZLB"/>
    <property type="match status" value="1"/>
</dbReference>
<dbReference type="PANTHER" id="PTHR30154">
    <property type="entry name" value="LEUCINE-RESPONSIVE REGULATORY PROTEIN"/>
    <property type="match status" value="1"/>
</dbReference>
<dbReference type="KEGG" id="hdh:G5B40_06295"/>
<evidence type="ECO:0000256" key="1">
    <source>
        <dbReference type="ARBA" id="ARBA00023015"/>
    </source>
</evidence>
<evidence type="ECO:0000313" key="6">
    <source>
        <dbReference type="Proteomes" id="UP000503336"/>
    </source>
</evidence>
<dbReference type="EMBL" id="CP049056">
    <property type="protein sequence ID" value="QIE55098.1"/>
    <property type="molecule type" value="Genomic_DNA"/>
</dbReference>
<dbReference type="InterPro" id="IPR036388">
    <property type="entry name" value="WH-like_DNA-bd_sf"/>
</dbReference>
<evidence type="ECO:0000256" key="3">
    <source>
        <dbReference type="ARBA" id="ARBA00023163"/>
    </source>
</evidence>
<dbReference type="SMART" id="SM00344">
    <property type="entry name" value="HTH_ASNC"/>
    <property type="match status" value="1"/>
</dbReference>
<dbReference type="InterPro" id="IPR019887">
    <property type="entry name" value="Tscrpt_reg_AsnC/Lrp_C"/>
</dbReference>
<keyword evidence="3" id="KW-0804">Transcription</keyword>
<dbReference type="Pfam" id="PF01037">
    <property type="entry name" value="AsnC_trans_reg"/>
    <property type="match status" value="1"/>
</dbReference>
<dbReference type="SUPFAM" id="SSF54909">
    <property type="entry name" value="Dimeric alpha+beta barrel"/>
    <property type="match status" value="1"/>
</dbReference>